<dbReference type="Proteomes" id="UP000054498">
    <property type="component" value="Unassembled WGS sequence"/>
</dbReference>
<dbReference type="OrthoDB" id="532139at2759"/>
<keyword evidence="2" id="KW-1185">Reference proteome</keyword>
<proteinExistence type="predicted"/>
<evidence type="ECO:0008006" key="3">
    <source>
        <dbReference type="Google" id="ProtNLM"/>
    </source>
</evidence>
<sequence>MGAPCFTMVDNALKLKANSIKFVPTVHYWGNAQSIQRFCYRDQDYSCQDISPQNIAKYKDLLTKCVKYAVSKGLDIAILAHLDNMREYTWRNILQFSPKASYGGYSYKDVVLKPMADAVNAAVKPSTKVIFTLNGETGKSVSQYSKQWLELVPEVRSWLMAGGRLPRPNANIAVSLNYNKLYGWIDFDSISPEYISKNFDREWKEQVKKYPMDLPNMKRLYEAIDVLGVSAYPPLTPTFKYVDLPIALQYHSQELSYAGINLKQLLNSGKKLVISEWGVGGGTQDGNSIAKSLADVAGFPFFGLWYPYADNKNPWKIPDYAGYRRYLYRMTSYWLANGGGPQFPVARIYVWTAGSWDALGVHYKSSDGSGSWADPSIIAMVAQHNSKV</sequence>
<dbReference type="AlphaFoldDB" id="A0A0D2KVM1"/>
<protein>
    <recommendedName>
        <fullName evidence="3">Glycoside hydrolase family 5 domain-containing protein</fullName>
    </recommendedName>
</protein>
<evidence type="ECO:0000313" key="1">
    <source>
        <dbReference type="EMBL" id="KIY99428.1"/>
    </source>
</evidence>
<dbReference type="InterPro" id="IPR017853">
    <property type="entry name" value="GH"/>
</dbReference>
<dbReference type="SUPFAM" id="SSF51445">
    <property type="entry name" value="(Trans)glycosidases"/>
    <property type="match status" value="2"/>
</dbReference>
<name>A0A0D2KVM1_9CHLO</name>
<accession>A0A0D2KVM1</accession>
<gene>
    <name evidence="1" type="ORF">MNEG_8532</name>
</gene>
<dbReference type="EMBL" id="KK101850">
    <property type="protein sequence ID" value="KIY99428.1"/>
    <property type="molecule type" value="Genomic_DNA"/>
</dbReference>
<reference evidence="1 2" key="1">
    <citation type="journal article" date="2013" name="BMC Genomics">
        <title>Reconstruction of the lipid metabolism for the microalga Monoraphidium neglectum from its genome sequence reveals characteristics suitable for biofuel production.</title>
        <authorList>
            <person name="Bogen C."/>
            <person name="Al-Dilaimi A."/>
            <person name="Albersmeier A."/>
            <person name="Wichmann J."/>
            <person name="Grundmann M."/>
            <person name="Rupp O."/>
            <person name="Lauersen K.J."/>
            <person name="Blifernez-Klassen O."/>
            <person name="Kalinowski J."/>
            <person name="Goesmann A."/>
            <person name="Mussgnug J.H."/>
            <person name="Kruse O."/>
        </authorList>
    </citation>
    <scope>NUCLEOTIDE SEQUENCE [LARGE SCALE GENOMIC DNA]</scope>
    <source>
        <strain evidence="1 2">SAG 48.87</strain>
    </source>
</reference>
<evidence type="ECO:0000313" key="2">
    <source>
        <dbReference type="Proteomes" id="UP000054498"/>
    </source>
</evidence>
<dbReference type="RefSeq" id="XP_013898448.1">
    <property type="nucleotide sequence ID" value="XM_014042994.1"/>
</dbReference>
<dbReference type="Gene3D" id="3.20.20.80">
    <property type="entry name" value="Glycosidases"/>
    <property type="match status" value="1"/>
</dbReference>
<dbReference type="GeneID" id="25741408"/>
<organism evidence="1 2">
    <name type="scientific">Monoraphidium neglectum</name>
    <dbReference type="NCBI Taxonomy" id="145388"/>
    <lineage>
        <taxon>Eukaryota</taxon>
        <taxon>Viridiplantae</taxon>
        <taxon>Chlorophyta</taxon>
        <taxon>core chlorophytes</taxon>
        <taxon>Chlorophyceae</taxon>
        <taxon>CS clade</taxon>
        <taxon>Sphaeropleales</taxon>
        <taxon>Selenastraceae</taxon>
        <taxon>Monoraphidium</taxon>
    </lineage>
</organism>
<dbReference type="KEGG" id="mng:MNEG_8532"/>